<evidence type="ECO:0000313" key="2">
    <source>
        <dbReference type="EMBL" id="ABK16854.1"/>
    </source>
</evidence>
<keyword evidence="1" id="KW-0812">Transmembrane</keyword>
<evidence type="ECO:0000313" key="3">
    <source>
        <dbReference type="Proteomes" id="UP000001784"/>
    </source>
</evidence>
<feature type="transmembrane region" description="Helical" evidence="1">
    <location>
        <begin position="85"/>
        <end position="103"/>
    </location>
</feature>
<protein>
    <submittedName>
        <fullName evidence="2">Uncharacterized protein</fullName>
    </submittedName>
</protein>
<dbReference type="AlphaFoldDB" id="A0LHF2"/>
<dbReference type="InParanoid" id="A0LHF2"/>
<proteinExistence type="predicted"/>
<keyword evidence="3" id="KW-1185">Reference proteome</keyword>
<sequence>MKIAPVPLPKGCWGRFSREPQESCRQPIRVPCDCGRKEIDMAQNWKEQAKRNWIIFGKAGLPYTLVGMAIVFLGFYLLRRYLGDSEYLGTALLMWFALFWVVYQTLFRRRVQRVADGFKKAPSK</sequence>
<dbReference type="HOGENOM" id="CLU_2002781_0_0_7"/>
<dbReference type="Proteomes" id="UP000001784">
    <property type="component" value="Chromosome"/>
</dbReference>
<accession>A0LHF2</accession>
<dbReference type="KEGG" id="sfu:Sfum_1161"/>
<keyword evidence="1" id="KW-0472">Membrane</keyword>
<gene>
    <name evidence="2" type="ordered locus">Sfum_1161</name>
</gene>
<evidence type="ECO:0000256" key="1">
    <source>
        <dbReference type="SAM" id="Phobius"/>
    </source>
</evidence>
<keyword evidence="1" id="KW-1133">Transmembrane helix</keyword>
<reference evidence="2 3" key="1">
    <citation type="submission" date="2006-10" db="EMBL/GenBank/DDBJ databases">
        <title>Complete sequence of Syntrophobacter fumaroxidans MPOB.</title>
        <authorList>
            <consortium name="US DOE Joint Genome Institute"/>
            <person name="Copeland A."/>
            <person name="Lucas S."/>
            <person name="Lapidus A."/>
            <person name="Barry K."/>
            <person name="Detter J.C."/>
            <person name="Glavina del Rio T."/>
            <person name="Hammon N."/>
            <person name="Israni S."/>
            <person name="Pitluck S."/>
            <person name="Goltsman E.G."/>
            <person name="Martinez M."/>
            <person name="Schmutz J."/>
            <person name="Larimer F."/>
            <person name="Land M."/>
            <person name="Hauser L."/>
            <person name="Kyrpides N."/>
            <person name="Kim E."/>
            <person name="Boone D.R."/>
            <person name="Brockman F."/>
            <person name="Culley D."/>
            <person name="Ferry J."/>
            <person name="Gunsalus R."/>
            <person name="McInerney M.J."/>
            <person name="Morrison M."/>
            <person name="Plugge C."/>
            <person name="Rohlin L."/>
            <person name="Scholten J."/>
            <person name="Sieber J."/>
            <person name="Stams A.J.M."/>
            <person name="Worm P."/>
            <person name="Henstra A.M."/>
            <person name="Richardson P."/>
        </authorList>
    </citation>
    <scope>NUCLEOTIDE SEQUENCE [LARGE SCALE GENOMIC DNA]</scope>
    <source>
        <strain evidence="3">DSM 10017 / MPOB</strain>
    </source>
</reference>
<name>A0LHF2_SYNFM</name>
<feature type="transmembrane region" description="Helical" evidence="1">
    <location>
        <begin position="60"/>
        <end position="79"/>
    </location>
</feature>
<dbReference type="EMBL" id="CP000478">
    <property type="protein sequence ID" value="ABK16854.1"/>
    <property type="molecule type" value="Genomic_DNA"/>
</dbReference>
<organism evidence="2 3">
    <name type="scientific">Syntrophobacter fumaroxidans (strain DSM 10017 / MPOB)</name>
    <dbReference type="NCBI Taxonomy" id="335543"/>
    <lineage>
        <taxon>Bacteria</taxon>
        <taxon>Pseudomonadati</taxon>
        <taxon>Thermodesulfobacteriota</taxon>
        <taxon>Syntrophobacteria</taxon>
        <taxon>Syntrophobacterales</taxon>
        <taxon>Syntrophobacteraceae</taxon>
        <taxon>Syntrophobacter</taxon>
    </lineage>
</organism>